<dbReference type="EMBL" id="LXEP01000003">
    <property type="protein sequence ID" value="OAT23903.1"/>
    <property type="molecule type" value="Genomic_DNA"/>
</dbReference>
<evidence type="ECO:0000256" key="1">
    <source>
        <dbReference type="SAM" id="Phobius"/>
    </source>
</evidence>
<keyword evidence="1" id="KW-0472">Membrane</keyword>
<organism evidence="2 3">
    <name type="scientific">Buttiauxella gaviniae ATCC 51604</name>
    <dbReference type="NCBI Taxonomy" id="1354253"/>
    <lineage>
        <taxon>Bacteria</taxon>
        <taxon>Pseudomonadati</taxon>
        <taxon>Pseudomonadota</taxon>
        <taxon>Gammaproteobacteria</taxon>
        <taxon>Enterobacterales</taxon>
        <taxon>Enterobacteriaceae</taxon>
        <taxon>Buttiauxella</taxon>
    </lineage>
</organism>
<dbReference type="AlphaFoldDB" id="A0A1B7I632"/>
<gene>
    <name evidence="2" type="ORF">M977_00193</name>
</gene>
<sequence length="66" mass="7211">MNYVKEITLLCGVGNAALHSIINIRGYSNMARWQPLFGYGYMVGAALGCINISRAMGGYFCVMEKA</sequence>
<reference evidence="2 3" key="1">
    <citation type="submission" date="2016-04" db="EMBL/GenBank/DDBJ databases">
        <title>ATOL: Assembling a taxonomically balanced genome-scale reconstruction of the evolutionary history of the Enterobacteriaceae.</title>
        <authorList>
            <person name="Plunkett G.III."/>
            <person name="Neeno-Eckwall E.C."/>
            <person name="Glasner J.D."/>
            <person name="Perna N.T."/>
        </authorList>
    </citation>
    <scope>NUCLEOTIDE SEQUENCE [LARGE SCALE GENOMIC DNA]</scope>
    <source>
        <strain evidence="2 3">ATCC 51604</strain>
    </source>
</reference>
<feature type="transmembrane region" description="Helical" evidence="1">
    <location>
        <begin position="39"/>
        <end position="62"/>
    </location>
</feature>
<dbReference type="Proteomes" id="UP000078504">
    <property type="component" value="Unassembled WGS sequence"/>
</dbReference>
<proteinExistence type="predicted"/>
<comment type="caution">
    <text evidence="2">The sequence shown here is derived from an EMBL/GenBank/DDBJ whole genome shotgun (WGS) entry which is preliminary data.</text>
</comment>
<evidence type="ECO:0000313" key="3">
    <source>
        <dbReference type="Proteomes" id="UP000078504"/>
    </source>
</evidence>
<protein>
    <submittedName>
        <fullName evidence="2">Uncharacterized protein</fullName>
    </submittedName>
</protein>
<keyword evidence="1" id="KW-0812">Transmembrane</keyword>
<keyword evidence="1" id="KW-1133">Transmembrane helix</keyword>
<evidence type="ECO:0000313" key="2">
    <source>
        <dbReference type="EMBL" id="OAT23903.1"/>
    </source>
</evidence>
<name>A0A1B7I632_9ENTR</name>
<accession>A0A1B7I632</accession>